<keyword evidence="4" id="KW-1185">Reference proteome</keyword>
<accession>A0ABY5NNZ9</accession>
<dbReference type="InterPro" id="IPR025381">
    <property type="entry name" value="DUF4296"/>
</dbReference>
<dbReference type="CDD" id="cd13120">
    <property type="entry name" value="BF2867_like_N"/>
    <property type="match status" value="1"/>
</dbReference>
<dbReference type="Proteomes" id="UP001317001">
    <property type="component" value="Chromosome"/>
</dbReference>
<organism evidence="3 4">
    <name type="scientific">Paenimyroides aestuarii</name>
    <dbReference type="NCBI Taxonomy" id="2968490"/>
    <lineage>
        <taxon>Bacteria</taxon>
        <taxon>Pseudomonadati</taxon>
        <taxon>Bacteroidota</taxon>
        <taxon>Flavobacteriia</taxon>
        <taxon>Flavobacteriales</taxon>
        <taxon>Flavobacteriaceae</taxon>
        <taxon>Paenimyroides</taxon>
    </lineage>
</organism>
<gene>
    <name evidence="3" type="ORF">NPX36_07135</name>
</gene>
<evidence type="ECO:0000313" key="3">
    <source>
        <dbReference type="EMBL" id="UUV20144.1"/>
    </source>
</evidence>
<feature type="chain" id="PRO_5047036914" evidence="1">
    <location>
        <begin position="23"/>
        <end position="132"/>
    </location>
</feature>
<keyword evidence="1" id="KW-0732">Signal</keyword>
<sequence>MKNLISIFLLMLLVSCSNTEQAVVPQDKMVDVIYDLTVSSSARNTANRRDTLQYVVLYEQILKKHGIDSLQFVKAQKAYQQTPELYTAIYDSVIHRLQKQLEEVRKTKPAEEEQIAPVVNFKEIPFSRRKNQ</sequence>
<dbReference type="Pfam" id="PF14129">
    <property type="entry name" value="DUF4296"/>
    <property type="match status" value="1"/>
</dbReference>
<dbReference type="EMBL" id="CP102382">
    <property type="protein sequence ID" value="UUV20144.1"/>
    <property type="molecule type" value="Genomic_DNA"/>
</dbReference>
<feature type="signal peptide" evidence="1">
    <location>
        <begin position="1"/>
        <end position="22"/>
    </location>
</feature>
<evidence type="ECO:0000313" key="4">
    <source>
        <dbReference type="Proteomes" id="UP001317001"/>
    </source>
</evidence>
<dbReference type="PROSITE" id="PS51257">
    <property type="entry name" value="PROKAR_LIPOPROTEIN"/>
    <property type="match status" value="1"/>
</dbReference>
<protein>
    <submittedName>
        <fullName evidence="3">DUF4296 domain-containing protein</fullName>
    </submittedName>
</protein>
<name>A0ABY5NNZ9_9FLAO</name>
<feature type="domain" description="DUF4296" evidence="2">
    <location>
        <begin position="22"/>
        <end position="102"/>
    </location>
</feature>
<reference evidence="3 4" key="1">
    <citation type="submission" date="2022-08" db="EMBL/GenBank/DDBJ databases">
        <title>Myroides zhujiangensis sp. nov., a novel bacterium isolated from sediment in the Pearl River Estuary.</title>
        <authorList>
            <person name="Cui L."/>
        </authorList>
    </citation>
    <scope>NUCLEOTIDE SEQUENCE [LARGE SCALE GENOMIC DNA]</scope>
    <source>
        <strain evidence="3 4">SCSIO 72103</strain>
    </source>
</reference>
<proteinExistence type="predicted"/>
<evidence type="ECO:0000256" key="1">
    <source>
        <dbReference type="SAM" id="SignalP"/>
    </source>
</evidence>
<evidence type="ECO:0000259" key="2">
    <source>
        <dbReference type="Pfam" id="PF14129"/>
    </source>
</evidence>
<dbReference type="RefSeq" id="WP_257498049.1">
    <property type="nucleotide sequence ID" value="NZ_CP102382.1"/>
</dbReference>